<evidence type="ECO:0000256" key="5">
    <source>
        <dbReference type="ARBA" id="ARBA00048336"/>
    </source>
</evidence>
<comment type="subcellular location">
    <subcellularLocation>
        <location evidence="1 6">Nucleus</location>
    </subcellularLocation>
</comment>
<dbReference type="CDD" id="cd17729">
    <property type="entry name" value="BRCT_CTDP1"/>
    <property type="match status" value="1"/>
</dbReference>
<evidence type="ECO:0000256" key="7">
    <source>
        <dbReference type="SAM" id="MobiDB-lite"/>
    </source>
</evidence>
<dbReference type="InterPro" id="IPR004274">
    <property type="entry name" value="FCP1_dom"/>
</dbReference>
<dbReference type="OrthoDB" id="10249888at2759"/>
<dbReference type="Gene3D" id="3.40.50.10190">
    <property type="entry name" value="BRCT domain"/>
    <property type="match status" value="1"/>
</dbReference>
<dbReference type="SMART" id="SM00292">
    <property type="entry name" value="BRCT"/>
    <property type="match status" value="1"/>
</dbReference>
<dbReference type="PANTHER" id="PTHR23081:SF36">
    <property type="entry name" value="RNA POLYMERASE II SUBUNIT A C-TERMINAL DOMAIN PHOSPHATASE"/>
    <property type="match status" value="1"/>
</dbReference>
<comment type="catalytic activity">
    <reaction evidence="4 6">
        <text>O-phospho-L-seryl-[protein] + H2O = L-seryl-[protein] + phosphate</text>
        <dbReference type="Rhea" id="RHEA:20629"/>
        <dbReference type="Rhea" id="RHEA-COMP:9863"/>
        <dbReference type="Rhea" id="RHEA-COMP:11604"/>
        <dbReference type="ChEBI" id="CHEBI:15377"/>
        <dbReference type="ChEBI" id="CHEBI:29999"/>
        <dbReference type="ChEBI" id="CHEBI:43474"/>
        <dbReference type="ChEBI" id="CHEBI:83421"/>
        <dbReference type="EC" id="3.1.3.16"/>
    </reaction>
</comment>
<accession>A0A8J4PZF3</accession>
<evidence type="ECO:0000259" key="8">
    <source>
        <dbReference type="PROSITE" id="PS50172"/>
    </source>
</evidence>
<feature type="domain" description="BRCT" evidence="8">
    <location>
        <begin position="401"/>
        <end position="493"/>
    </location>
</feature>
<dbReference type="EC" id="3.1.3.16" evidence="6"/>
<keyword evidence="11" id="KW-1185">Reference proteome</keyword>
<feature type="region of interest" description="Disordered" evidence="7">
    <location>
        <begin position="543"/>
        <end position="662"/>
    </location>
</feature>
<comment type="caution">
    <text evidence="10">The sequence shown here is derived from an EMBL/GenBank/DDBJ whole genome shotgun (WGS) entry which is preliminary data.</text>
</comment>
<dbReference type="SMART" id="SM00577">
    <property type="entry name" value="CPDc"/>
    <property type="match status" value="1"/>
</dbReference>
<dbReference type="InterPro" id="IPR036420">
    <property type="entry name" value="BRCT_dom_sf"/>
</dbReference>
<feature type="region of interest" description="Disordered" evidence="7">
    <location>
        <begin position="304"/>
        <end position="365"/>
    </location>
</feature>
<evidence type="ECO:0000256" key="4">
    <source>
        <dbReference type="ARBA" id="ARBA00047761"/>
    </source>
</evidence>
<dbReference type="InterPro" id="IPR039189">
    <property type="entry name" value="Fcp1"/>
</dbReference>
<dbReference type="AlphaFoldDB" id="A0A8J4PZF3"/>
<evidence type="ECO:0000256" key="6">
    <source>
        <dbReference type="RuleBase" id="RU366066"/>
    </source>
</evidence>
<dbReference type="Pfam" id="PF00533">
    <property type="entry name" value="BRCT"/>
    <property type="match status" value="1"/>
</dbReference>
<evidence type="ECO:0000256" key="2">
    <source>
        <dbReference type="ARBA" id="ARBA00022801"/>
    </source>
</evidence>
<comment type="function">
    <text evidence="6">This promotes the activity of RNA polymerase II.</text>
</comment>
<dbReference type="SUPFAM" id="SSF56784">
    <property type="entry name" value="HAD-like"/>
    <property type="match status" value="1"/>
</dbReference>
<dbReference type="PROSITE" id="PS50969">
    <property type="entry name" value="FCP1"/>
    <property type="match status" value="1"/>
</dbReference>
<feature type="compositionally biased region" description="Low complexity" evidence="7">
    <location>
        <begin position="617"/>
        <end position="646"/>
    </location>
</feature>
<feature type="compositionally biased region" description="Low complexity" evidence="7">
    <location>
        <begin position="550"/>
        <end position="560"/>
    </location>
</feature>
<protein>
    <recommendedName>
        <fullName evidence="6">RNA polymerase II subunit A C-terminal domain phosphatase</fullName>
        <ecNumber evidence="6">3.1.3.16</ecNumber>
    </recommendedName>
</protein>
<feature type="compositionally biased region" description="Acidic residues" evidence="7">
    <location>
        <begin position="647"/>
        <end position="662"/>
    </location>
</feature>
<dbReference type="SUPFAM" id="SSF52113">
    <property type="entry name" value="BRCT domain"/>
    <property type="match status" value="1"/>
</dbReference>
<evidence type="ECO:0000313" key="11">
    <source>
        <dbReference type="Proteomes" id="UP000695562"/>
    </source>
</evidence>
<dbReference type="Gene3D" id="1.10.287.10">
    <property type="entry name" value="S15/NS1, RNA-binding"/>
    <property type="match status" value="1"/>
</dbReference>
<sequence length="674" mass="76222">MNSITLEYPFEKPGYIDSWRVSQGDRIESGQVLGTFITNDKLDEYRFISKYDGNVKAILIDSKSKTLISPGDQLLSIDYCSHDIQFKGLCATCGRVLAEKENDNSFSILHGHSHLTVSHKEAQRIENINAKRLLDNRKLSLVLDLDHTVIHAVTEHGLNSVPHWRNIDREKSGIHNIIVNGPMVYCIKKRPHLYKFLKKVNELFELHIYTMGTRNYATQIAKLIDPSQILFKERILSRDDSVGMNFKTLQRLFPCDDSMVIIVDDRSDVWKKSRNLIQVSPYVYFTDVIDSLHHEKQPLLLQQQKEKEEKERMEKDKQQQDKEPQQLEEDIKNVEEEIQQDKQETSGDEKYDSDSKDSQGGDDDGHHLEVILEKLIKIHKLFYEAIDRQEKPHVANILDGIKQELFNSVNLVMSGVYPLNTPPHRQPLRLQAEEFGAKVQNDITPQTTHVVAAKKGTTKVNRALSKGLKVVNPQWIVESTRVWSKLDEDLFPVPSDNQDEMEQSGNANANDNTDTTSTAVNESLHIDQDALKAAFDDIEQELELEDGESDSSGSSLNSSSDENDDDDNDKELDEEESAGSVEEGNKDDDEELLSDSNNSNSNSNNTTNLKKRKRAASDVSHSSNGSNGSSLNGDDDNSSSSISNIDGDNDNDNDDLLDDSELTNLLEEELDKLI</sequence>
<feature type="compositionally biased region" description="Low complexity" evidence="7">
    <location>
        <begin position="594"/>
        <end position="608"/>
    </location>
</feature>
<dbReference type="InterPro" id="IPR018247">
    <property type="entry name" value="EF_Hand_1_Ca_BS"/>
</dbReference>
<evidence type="ECO:0000256" key="1">
    <source>
        <dbReference type="ARBA" id="ARBA00004123"/>
    </source>
</evidence>
<comment type="catalytic activity">
    <reaction evidence="5 6">
        <text>O-phospho-L-threonyl-[protein] + H2O = L-threonyl-[protein] + phosphate</text>
        <dbReference type="Rhea" id="RHEA:47004"/>
        <dbReference type="Rhea" id="RHEA-COMP:11060"/>
        <dbReference type="Rhea" id="RHEA-COMP:11605"/>
        <dbReference type="ChEBI" id="CHEBI:15377"/>
        <dbReference type="ChEBI" id="CHEBI:30013"/>
        <dbReference type="ChEBI" id="CHEBI:43474"/>
        <dbReference type="ChEBI" id="CHEBI:61977"/>
        <dbReference type="EC" id="3.1.3.16"/>
    </reaction>
</comment>
<proteinExistence type="predicted"/>
<dbReference type="Gene3D" id="2.40.50.100">
    <property type="match status" value="1"/>
</dbReference>
<dbReference type="Gene3D" id="3.40.50.1000">
    <property type="entry name" value="HAD superfamily/HAD-like"/>
    <property type="match status" value="1"/>
</dbReference>
<feature type="compositionally biased region" description="Low complexity" evidence="7">
    <location>
        <begin position="506"/>
        <end position="516"/>
    </location>
</feature>
<dbReference type="InterPro" id="IPR001357">
    <property type="entry name" value="BRCT_dom"/>
</dbReference>
<evidence type="ECO:0000313" key="10">
    <source>
        <dbReference type="EMBL" id="KAF2075084.1"/>
    </source>
</evidence>
<dbReference type="Proteomes" id="UP000695562">
    <property type="component" value="Unassembled WGS sequence"/>
</dbReference>
<gene>
    <name evidence="10" type="ORF">CYY_003604</name>
</gene>
<dbReference type="GO" id="GO:0005634">
    <property type="term" value="C:nucleus"/>
    <property type="evidence" value="ECO:0007669"/>
    <property type="project" value="UniProtKB-SubCell"/>
</dbReference>
<reference evidence="10" key="1">
    <citation type="submission" date="2020-01" db="EMBL/GenBank/DDBJ databases">
        <title>Development of genomics and gene disruption for Polysphondylium violaceum indicates a role for the polyketide synthase stlB in stalk morphogenesis.</title>
        <authorList>
            <person name="Narita B."/>
            <person name="Kawabe Y."/>
            <person name="Kin K."/>
            <person name="Saito T."/>
            <person name="Gibbs R."/>
            <person name="Kuspa A."/>
            <person name="Muzny D."/>
            <person name="Queller D."/>
            <person name="Richards S."/>
            <person name="Strassman J."/>
            <person name="Sucgang R."/>
            <person name="Worley K."/>
            <person name="Schaap P."/>
        </authorList>
    </citation>
    <scope>NUCLEOTIDE SEQUENCE</scope>
    <source>
        <strain evidence="10">QSvi11</strain>
    </source>
</reference>
<dbReference type="InterPro" id="IPR023214">
    <property type="entry name" value="HAD_sf"/>
</dbReference>
<name>A0A8J4PZF3_9MYCE</name>
<feature type="region of interest" description="Disordered" evidence="7">
    <location>
        <begin position="491"/>
        <end position="516"/>
    </location>
</feature>
<evidence type="ECO:0000256" key="3">
    <source>
        <dbReference type="ARBA" id="ARBA00023242"/>
    </source>
</evidence>
<dbReference type="PROSITE" id="PS00018">
    <property type="entry name" value="EF_HAND_1"/>
    <property type="match status" value="1"/>
</dbReference>
<feature type="domain" description="FCP1 homology" evidence="9">
    <location>
        <begin position="134"/>
        <end position="303"/>
    </location>
</feature>
<dbReference type="EMBL" id="AJWJ01000115">
    <property type="protein sequence ID" value="KAF2075084.1"/>
    <property type="molecule type" value="Genomic_DNA"/>
</dbReference>
<feature type="compositionally biased region" description="Acidic residues" evidence="7">
    <location>
        <begin position="561"/>
        <end position="577"/>
    </location>
</feature>
<keyword evidence="3 6" id="KW-0539">Nucleus</keyword>
<dbReference type="InterPro" id="IPR036412">
    <property type="entry name" value="HAD-like_sf"/>
</dbReference>
<dbReference type="PANTHER" id="PTHR23081">
    <property type="entry name" value="RNA POLYMERASE II CTD PHOSPHATASE"/>
    <property type="match status" value="1"/>
</dbReference>
<dbReference type="PROSITE" id="PS50172">
    <property type="entry name" value="BRCT"/>
    <property type="match status" value="1"/>
</dbReference>
<dbReference type="CDD" id="cd07521">
    <property type="entry name" value="HAD_FCP1-like"/>
    <property type="match status" value="1"/>
</dbReference>
<dbReference type="Pfam" id="PF03031">
    <property type="entry name" value="NIF"/>
    <property type="match status" value="1"/>
</dbReference>
<organism evidence="10 11">
    <name type="scientific">Polysphondylium violaceum</name>
    <dbReference type="NCBI Taxonomy" id="133409"/>
    <lineage>
        <taxon>Eukaryota</taxon>
        <taxon>Amoebozoa</taxon>
        <taxon>Evosea</taxon>
        <taxon>Eumycetozoa</taxon>
        <taxon>Dictyostelia</taxon>
        <taxon>Dictyosteliales</taxon>
        <taxon>Dictyosteliaceae</taxon>
        <taxon>Polysphondylium</taxon>
    </lineage>
</organism>
<keyword evidence="2 6" id="KW-0378">Hydrolase</keyword>
<dbReference type="InterPro" id="IPR011947">
    <property type="entry name" value="FCP1_euk"/>
</dbReference>
<dbReference type="GO" id="GO:0008420">
    <property type="term" value="F:RNA polymerase II CTD heptapeptide repeat phosphatase activity"/>
    <property type="evidence" value="ECO:0007669"/>
    <property type="project" value="UniProtKB-UniRule"/>
</dbReference>
<dbReference type="NCBIfam" id="TIGR02250">
    <property type="entry name" value="FCP1_euk"/>
    <property type="match status" value="1"/>
</dbReference>
<evidence type="ECO:0000259" key="9">
    <source>
        <dbReference type="PROSITE" id="PS50969"/>
    </source>
</evidence>